<evidence type="ECO:0000313" key="6">
    <source>
        <dbReference type="EMBL" id="KAH8104532.1"/>
    </source>
</evidence>
<dbReference type="InterPro" id="IPR024119">
    <property type="entry name" value="TF_DEAF-1"/>
</dbReference>
<dbReference type="SUPFAM" id="SSF144232">
    <property type="entry name" value="HIT/MYND zinc finger-like"/>
    <property type="match status" value="1"/>
</dbReference>
<gene>
    <name evidence="6" type="ORF">BXZ70DRAFT_921371</name>
</gene>
<dbReference type="GO" id="GO:0005634">
    <property type="term" value="C:nucleus"/>
    <property type="evidence" value="ECO:0007669"/>
    <property type="project" value="TreeGrafter"/>
</dbReference>
<organism evidence="6 7">
    <name type="scientific">Cristinia sonorae</name>
    <dbReference type="NCBI Taxonomy" id="1940300"/>
    <lineage>
        <taxon>Eukaryota</taxon>
        <taxon>Fungi</taxon>
        <taxon>Dikarya</taxon>
        <taxon>Basidiomycota</taxon>
        <taxon>Agaricomycotina</taxon>
        <taxon>Agaricomycetes</taxon>
        <taxon>Agaricomycetidae</taxon>
        <taxon>Agaricales</taxon>
        <taxon>Pleurotineae</taxon>
        <taxon>Stephanosporaceae</taxon>
        <taxon>Cristinia</taxon>
    </lineage>
</organism>
<dbReference type="Proteomes" id="UP000813824">
    <property type="component" value="Unassembled WGS sequence"/>
</dbReference>
<keyword evidence="2 4" id="KW-0863">Zinc-finger</keyword>
<protein>
    <recommendedName>
        <fullName evidence="5">MYND-type domain-containing protein</fullName>
    </recommendedName>
</protein>
<evidence type="ECO:0000256" key="2">
    <source>
        <dbReference type="ARBA" id="ARBA00022771"/>
    </source>
</evidence>
<evidence type="ECO:0000256" key="1">
    <source>
        <dbReference type="ARBA" id="ARBA00022723"/>
    </source>
</evidence>
<keyword evidence="7" id="KW-1185">Reference proteome</keyword>
<dbReference type="EMBL" id="JAEVFJ010000005">
    <property type="protein sequence ID" value="KAH8104532.1"/>
    <property type="molecule type" value="Genomic_DNA"/>
</dbReference>
<sequence length="413" mass="47503">MLVTVAPFHSSTRTITSTMADTDSDDEYRRVHLPLSQNDNKCAACHKSVPKIKLCSGCKERVYCSGACQKEDWKFHKSYCGKTEGLDLDAFRPLLAWMANVSHIHRDKPIHFAMLHKIINNCNPDTPWVELSDGRQARLVVVDDRQPPIFPYSDPMVWWPLAQSAPVARKMQRRILYTGYVLPILTAVAGSLLSEIYTTTSRAGSHDKRVRLQYRSSPIADFGICRGAARVVAEDRLVFYSMKTRKFIGDQDPKDHYWLYFTSVKGEEVYLDFSMYPFNFTHLVNTVGYPPPQQAGVVTSVPCFWSERELRKRNLSLYTEQDRVSVLRNTKLQEAMQHCSNHMTDWDLNVFHIFMEAFSKKNLTATEKALFNSWLWESCRTLGEVLDTQLYKTYPKEPQTAFELDPNETLDGA</sequence>
<dbReference type="PANTHER" id="PTHR10237">
    <property type="entry name" value="DEFORMED EPIDERMAL AUTOREGULATORY FACTOR 1 HOMOLOG SUPPRESSIN"/>
    <property type="match status" value="1"/>
</dbReference>
<dbReference type="AlphaFoldDB" id="A0A8K0UV67"/>
<dbReference type="Gene3D" id="6.10.140.2220">
    <property type="match status" value="1"/>
</dbReference>
<comment type="caution">
    <text evidence="6">The sequence shown here is derived from an EMBL/GenBank/DDBJ whole genome shotgun (WGS) entry which is preliminary data.</text>
</comment>
<name>A0A8K0UV67_9AGAR</name>
<dbReference type="InterPro" id="IPR002893">
    <property type="entry name" value="Znf_MYND"/>
</dbReference>
<evidence type="ECO:0000313" key="7">
    <source>
        <dbReference type="Proteomes" id="UP000813824"/>
    </source>
</evidence>
<feature type="domain" description="MYND-type" evidence="5">
    <location>
        <begin position="42"/>
        <end position="80"/>
    </location>
</feature>
<reference evidence="6" key="1">
    <citation type="journal article" date="2021" name="New Phytol.">
        <title>Evolutionary innovations through gain and loss of genes in the ectomycorrhizal Boletales.</title>
        <authorList>
            <person name="Wu G."/>
            <person name="Miyauchi S."/>
            <person name="Morin E."/>
            <person name="Kuo A."/>
            <person name="Drula E."/>
            <person name="Varga T."/>
            <person name="Kohler A."/>
            <person name="Feng B."/>
            <person name="Cao Y."/>
            <person name="Lipzen A."/>
            <person name="Daum C."/>
            <person name="Hundley H."/>
            <person name="Pangilinan J."/>
            <person name="Johnson J."/>
            <person name="Barry K."/>
            <person name="LaButti K."/>
            <person name="Ng V."/>
            <person name="Ahrendt S."/>
            <person name="Min B."/>
            <person name="Choi I.G."/>
            <person name="Park H."/>
            <person name="Plett J.M."/>
            <person name="Magnuson J."/>
            <person name="Spatafora J.W."/>
            <person name="Nagy L.G."/>
            <person name="Henrissat B."/>
            <person name="Grigoriev I.V."/>
            <person name="Yang Z.L."/>
            <person name="Xu J."/>
            <person name="Martin F.M."/>
        </authorList>
    </citation>
    <scope>NUCLEOTIDE SEQUENCE</scope>
    <source>
        <strain evidence="6">KKN 215</strain>
    </source>
</reference>
<keyword evidence="3" id="KW-0862">Zinc</keyword>
<evidence type="ECO:0000256" key="4">
    <source>
        <dbReference type="PROSITE-ProRule" id="PRU00134"/>
    </source>
</evidence>
<dbReference type="PROSITE" id="PS50865">
    <property type="entry name" value="ZF_MYND_2"/>
    <property type="match status" value="1"/>
</dbReference>
<proteinExistence type="predicted"/>
<evidence type="ECO:0000256" key="3">
    <source>
        <dbReference type="ARBA" id="ARBA00022833"/>
    </source>
</evidence>
<dbReference type="OrthoDB" id="341421at2759"/>
<evidence type="ECO:0000259" key="5">
    <source>
        <dbReference type="PROSITE" id="PS50865"/>
    </source>
</evidence>
<dbReference type="Pfam" id="PF01753">
    <property type="entry name" value="zf-MYND"/>
    <property type="match status" value="1"/>
</dbReference>
<dbReference type="PROSITE" id="PS01360">
    <property type="entry name" value="ZF_MYND_1"/>
    <property type="match status" value="1"/>
</dbReference>
<dbReference type="GO" id="GO:0000981">
    <property type="term" value="F:DNA-binding transcription factor activity, RNA polymerase II-specific"/>
    <property type="evidence" value="ECO:0007669"/>
    <property type="project" value="TreeGrafter"/>
</dbReference>
<dbReference type="GO" id="GO:0008270">
    <property type="term" value="F:zinc ion binding"/>
    <property type="evidence" value="ECO:0007669"/>
    <property type="project" value="UniProtKB-KW"/>
</dbReference>
<dbReference type="PANTHER" id="PTHR10237:SF14">
    <property type="entry name" value="MYND-TYPE DOMAIN-CONTAINING PROTEIN"/>
    <property type="match status" value="1"/>
</dbReference>
<keyword evidence="1" id="KW-0479">Metal-binding</keyword>
<accession>A0A8K0UV67</accession>